<keyword evidence="8" id="KW-0732">Signal</keyword>
<dbReference type="PANTHER" id="PTHR10206">
    <property type="entry name" value="CATHELICIDIN"/>
    <property type="match status" value="1"/>
</dbReference>
<protein>
    <submittedName>
        <fullName evidence="9">Protegrin-2</fullName>
    </submittedName>
</protein>
<dbReference type="InterPro" id="IPR018216">
    <property type="entry name" value="Cathelicidin_CS"/>
</dbReference>
<evidence type="ECO:0000256" key="1">
    <source>
        <dbReference type="ARBA" id="ARBA00004613"/>
    </source>
</evidence>
<dbReference type="PROSITE" id="PS00946">
    <property type="entry name" value="CATHELICIDINS_1"/>
    <property type="match status" value="1"/>
</dbReference>
<evidence type="ECO:0000256" key="8">
    <source>
        <dbReference type="SAM" id="SignalP"/>
    </source>
</evidence>
<reference evidence="10" key="1">
    <citation type="submission" date="2012-07" db="EMBL/GenBank/DDBJ databases">
        <title>Genome of the Chinese tree shrew, a rising model animal genetically related to primates.</title>
        <authorList>
            <person name="Zhang G."/>
            <person name="Fan Y."/>
            <person name="Yao Y."/>
            <person name="Huang Z."/>
        </authorList>
    </citation>
    <scope>NUCLEOTIDE SEQUENCE [LARGE SCALE GENOMIC DNA]</scope>
</reference>
<keyword evidence="3" id="KW-0964">Secreted</keyword>
<evidence type="ECO:0000256" key="5">
    <source>
        <dbReference type="ARBA" id="ARBA00023022"/>
    </source>
</evidence>
<comment type="similarity">
    <text evidence="2">Belongs to the cathelicidin family.</text>
</comment>
<evidence type="ECO:0000256" key="3">
    <source>
        <dbReference type="ARBA" id="ARBA00022525"/>
    </source>
</evidence>
<evidence type="ECO:0000313" key="9">
    <source>
        <dbReference type="EMBL" id="ELV11888.1"/>
    </source>
</evidence>
<dbReference type="Pfam" id="PF00666">
    <property type="entry name" value="Cathelicidins"/>
    <property type="match status" value="1"/>
</dbReference>
<dbReference type="GO" id="GO:0061844">
    <property type="term" value="P:antimicrobial humoral immune response mediated by antimicrobial peptide"/>
    <property type="evidence" value="ECO:0007669"/>
    <property type="project" value="TreeGrafter"/>
</dbReference>
<dbReference type="eggNOG" id="ENOG502SAES">
    <property type="taxonomic scope" value="Eukaryota"/>
</dbReference>
<dbReference type="InterPro" id="IPR001894">
    <property type="entry name" value="Cathelicidin-like"/>
</dbReference>
<keyword evidence="5" id="KW-0044">Antibiotic</keyword>
<accession>L8Y632</accession>
<proteinExistence type="inferred from homology"/>
<dbReference type="FunFam" id="3.10.450.10:FF:000003">
    <property type="entry name" value="Cathelicidin antimicrobial peptide"/>
    <property type="match status" value="1"/>
</dbReference>
<dbReference type="AlphaFoldDB" id="L8Y632"/>
<dbReference type="EMBL" id="KB364866">
    <property type="protein sequence ID" value="ELV11888.1"/>
    <property type="molecule type" value="Genomic_DNA"/>
</dbReference>
<dbReference type="GO" id="GO:0005615">
    <property type="term" value="C:extracellular space"/>
    <property type="evidence" value="ECO:0007669"/>
    <property type="project" value="TreeGrafter"/>
</dbReference>
<comment type="subcellular location">
    <subcellularLocation>
        <location evidence="1">Secreted</location>
    </subcellularLocation>
</comment>
<dbReference type="Proteomes" id="UP000011518">
    <property type="component" value="Unassembled WGS sequence"/>
</dbReference>
<keyword evidence="4" id="KW-0929">Antimicrobial</keyword>
<organism evidence="9 10">
    <name type="scientific">Tupaia chinensis</name>
    <name type="common">Chinese tree shrew</name>
    <name type="synonym">Tupaia belangeri chinensis</name>
    <dbReference type="NCBI Taxonomy" id="246437"/>
    <lineage>
        <taxon>Eukaryota</taxon>
        <taxon>Metazoa</taxon>
        <taxon>Chordata</taxon>
        <taxon>Craniata</taxon>
        <taxon>Vertebrata</taxon>
        <taxon>Euteleostomi</taxon>
        <taxon>Mammalia</taxon>
        <taxon>Eutheria</taxon>
        <taxon>Euarchontoglires</taxon>
        <taxon>Scandentia</taxon>
        <taxon>Tupaiidae</taxon>
        <taxon>Tupaia</taxon>
    </lineage>
</organism>
<feature type="signal peptide" evidence="8">
    <location>
        <begin position="1"/>
        <end position="27"/>
    </location>
</feature>
<dbReference type="GO" id="GO:0001530">
    <property type="term" value="F:lipopolysaccharide binding"/>
    <property type="evidence" value="ECO:0007669"/>
    <property type="project" value="TreeGrafter"/>
</dbReference>
<evidence type="ECO:0000256" key="4">
    <source>
        <dbReference type="ARBA" id="ARBA00022529"/>
    </source>
</evidence>
<name>L8Y632_TUPCH</name>
<feature type="chain" id="PRO_5003998731" evidence="8">
    <location>
        <begin position="28"/>
        <end position="224"/>
    </location>
</feature>
<feature type="compositionally biased region" description="Pro residues" evidence="7">
    <location>
        <begin position="155"/>
        <end position="173"/>
    </location>
</feature>
<dbReference type="PROSITE" id="PS00947">
    <property type="entry name" value="CATHELICIDINS_2"/>
    <property type="match status" value="1"/>
</dbReference>
<dbReference type="PANTHER" id="PTHR10206:SF2">
    <property type="entry name" value="CATHELICIDIN ANTIMICROBIAL PEPTIDE"/>
    <property type="match status" value="1"/>
</dbReference>
<dbReference type="InterPro" id="IPR046350">
    <property type="entry name" value="Cystatin_sf"/>
</dbReference>
<evidence type="ECO:0000256" key="2">
    <source>
        <dbReference type="ARBA" id="ARBA00005320"/>
    </source>
</evidence>
<keyword evidence="6" id="KW-1015">Disulfide bond</keyword>
<dbReference type="STRING" id="246437.L8Y632"/>
<reference evidence="10" key="2">
    <citation type="journal article" date="2013" name="Nat. Commun.">
        <title>Genome of the Chinese tree shrew.</title>
        <authorList>
            <person name="Fan Y."/>
            <person name="Huang Z.Y."/>
            <person name="Cao C.C."/>
            <person name="Chen C.S."/>
            <person name="Chen Y.X."/>
            <person name="Fan D.D."/>
            <person name="He J."/>
            <person name="Hou H.L."/>
            <person name="Hu L."/>
            <person name="Hu X.T."/>
            <person name="Jiang X.T."/>
            <person name="Lai R."/>
            <person name="Lang Y.S."/>
            <person name="Liang B."/>
            <person name="Liao S.G."/>
            <person name="Mu D."/>
            <person name="Ma Y.Y."/>
            <person name="Niu Y.Y."/>
            <person name="Sun X.Q."/>
            <person name="Xia J.Q."/>
            <person name="Xiao J."/>
            <person name="Xiong Z.Q."/>
            <person name="Xu L."/>
            <person name="Yang L."/>
            <person name="Zhang Y."/>
            <person name="Zhao W."/>
            <person name="Zhao X.D."/>
            <person name="Zheng Y.T."/>
            <person name="Zhou J.M."/>
            <person name="Zhu Y.B."/>
            <person name="Zhang G.J."/>
            <person name="Wang J."/>
            <person name="Yao Y.G."/>
        </authorList>
    </citation>
    <scope>NUCLEOTIDE SEQUENCE [LARGE SCALE GENOMIC DNA]</scope>
</reference>
<dbReference type="GO" id="GO:0050830">
    <property type="term" value="P:defense response to Gram-positive bacterium"/>
    <property type="evidence" value="ECO:0007669"/>
    <property type="project" value="TreeGrafter"/>
</dbReference>
<dbReference type="GO" id="GO:0050829">
    <property type="term" value="P:defense response to Gram-negative bacterium"/>
    <property type="evidence" value="ECO:0007669"/>
    <property type="project" value="TreeGrafter"/>
</dbReference>
<gene>
    <name evidence="9" type="ORF">TREES_T100010232</name>
</gene>
<evidence type="ECO:0000256" key="7">
    <source>
        <dbReference type="SAM" id="MobiDB-lite"/>
    </source>
</evidence>
<evidence type="ECO:0000313" key="10">
    <source>
        <dbReference type="Proteomes" id="UP000011518"/>
    </source>
</evidence>
<dbReference type="FunCoup" id="L8Y632">
    <property type="interactions" value="193"/>
</dbReference>
<dbReference type="Gene3D" id="3.10.450.10">
    <property type="match status" value="1"/>
</dbReference>
<keyword evidence="10" id="KW-1185">Reference proteome</keyword>
<dbReference type="GO" id="GO:0045087">
    <property type="term" value="P:innate immune response"/>
    <property type="evidence" value="ECO:0007669"/>
    <property type="project" value="TreeGrafter"/>
</dbReference>
<dbReference type="InParanoid" id="L8Y632"/>
<feature type="region of interest" description="Disordered" evidence="7">
    <location>
        <begin position="121"/>
        <end position="173"/>
    </location>
</feature>
<dbReference type="SUPFAM" id="SSF54403">
    <property type="entry name" value="Cystatin/monellin"/>
    <property type="match status" value="1"/>
</dbReference>
<evidence type="ECO:0000256" key="6">
    <source>
        <dbReference type="ARBA" id="ARBA00023157"/>
    </source>
</evidence>
<feature type="compositionally biased region" description="Polar residues" evidence="7">
    <location>
        <begin position="121"/>
        <end position="132"/>
    </location>
</feature>
<sequence>METQKASLSLGLWSLLLLGLVMPPASGQTLSYREAVLRAVDNYNQQSSEANLYRLLDLDQPPTEDEDPDTPKPVSFTVKETVCAKTTRRPPEQCDFKKNGLEKQCMGIVILDQAGGSSDISCTAVSGSSGLQGPTGWSVDHPRGPGPLPNRAEKAPPPWAPPSTPAPSPGPAAIPPSLPRTVVLRVVLPWVLARNADFQAPLRAARAEAGVGQGFALSQALGWF</sequence>